<dbReference type="InterPro" id="IPR036890">
    <property type="entry name" value="HATPase_C_sf"/>
</dbReference>
<evidence type="ECO:0000313" key="7">
    <source>
        <dbReference type="EMBL" id="ABK98793.1"/>
    </source>
</evidence>
<dbReference type="Gene3D" id="1.10.287.130">
    <property type="match status" value="1"/>
</dbReference>
<dbReference type="SUPFAM" id="SSF52172">
    <property type="entry name" value="CheY-like"/>
    <property type="match status" value="1"/>
</dbReference>
<dbReference type="eggNOG" id="COG0784">
    <property type="taxonomic scope" value="Bacteria"/>
</dbReference>
<dbReference type="InterPro" id="IPR003594">
    <property type="entry name" value="HATPase_dom"/>
</dbReference>
<dbReference type="SMART" id="SM00388">
    <property type="entry name" value="HisKA"/>
    <property type="match status" value="1"/>
</dbReference>
<evidence type="ECO:0000256" key="3">
    <source>
        <dbReference type="ARBA" id="ARBA00022553"/>
    </source>
</evidence>
<dbReference type="InterPro" id="IPR001789">
    <property type="entry name" value="Sig_transdc_resp-reg_receiver"/>
</dbReference>
<dbReference type="PANTHER" id="PTHR43065">
    <property type="entry name" value="SENSOR HISTIDINE KINASE"/>
    <property type="match status" value="1"/>
</dbReference>
<reference evidence="7 8" key="1">
    <citation type="submission" date="2006-10" db="EMBL/GenBank/DDBJ databases">
        <title>Complete sequence of chromosome of Pelobacter propionicus DSM 2379.</title>
        <authorList>
            <consortium name="US DOE Joint Genome Institute"/>
            <person name="Copeland A."/>
            <person name="Lucas S."/>
            <person name="Lapidus A."/>
            <person name="Barry K."/>
            <person name="Detter J.C."/>
            <person name="Glavina del Rio T."/>
            <person name="Hammon N."/>
            <person name="Israni S."/>
            <person name="Dalin E."/>
            <person name="Tice H."/>
            <person name="Pitluck S."/>
            <person name="Saunders E."/>
            <person name="Brettin T."/>
            <person name="Bruce D."/>
            <person name="Han C."/>
            <person name="Tapia R."/>
            <person name="Schmutz J."/>
            <person name="Larimer F."/>
            <person name="Land M."/>
            <person name="Hauser L."/>
            <person name="Kyrpides N."/>
            <person name="Kim E."/>
            <person name="Lovley D."/>
            <person name="Richardson P."/>
        </authorList>
    </citation>
    <scope>NUCLEOTIDE SEQUENCE [LARGE SCALE GENOMIC DNA]</scope>
    <source>
        <strain evidence="8">DSM 2379 / NBRC 103807 / OttBd1</strain>
    </source>
</reference>
<keyword evidence="7" id="KW-0418">Kinase</keyword>
<keyword evidence="8" id="KW-1185">Reference proteome</keyword>
<dbReference type="PRINTS" id="PR00344">
    <property type="entry name" value="BCTRLSENSOR"/>
</dbReference>
<dbReference type="AlphaFoldDB" id="A1AN73"/>
<dbReference type="STRING" id="338966.Ppro_1171"/>
<evidence type="ECO:0000259" key="6">
    <source>
        <dbReference type="PROSITE" id="PS50110"/>
    </source>
</evidence>
<dbReference type="EMBL" id="CP000482">
    <property type="protein sequence ID" value="ABK98793.1"/>
    <property type="molecule type" value="Genomic_DNA"/>
</dbReference>
<dbReference type="InterPro" id="IPR011006">
    <property type="entry name" value="CheY-like_superfamily"/>
</dbReference>
<dbReference type="Proteomes" id="UP000006732">
    <property type="component" value="Chromosome"/>
</dbReference>
<protein>
    <recommendedName>
        <fullName evidence="2">histidine kinase</fullName>
        <ecNumber evidence="2">2.7.13.3</ecNumber>
    </recommendedName>
</protein>
<dbReference type="PROSITE" id="PS50109">
    <property type="entry name" value="HIS_KIN"/>
    <property type="match status" value="1"/>
</dbReference>
<dbReference type="InterPro" id="IPR035965">
    <property type="entry name" value="PAS-like_dom_sf"/>
</dbReference>
<dbReference type="InterPro" id="IPR005467">
    <property type="entry name" value="His_kinase_dom"/>
</dbReference>
<feature type="domain" description="Histidine kinase" evidence="5">
    <location>
        <begin position="153"/>
        <end position="376"/>
    </location>
</feature>
<dbReference type="SMART" id="SM00387">
    <property type="entry name" value="HATPase_c"/>
    <property type="match status" value="1"/>
</dbReference>
<dbReference type="Gene3D" id="3.40.50.2300">
    <property type="match status" value="1"/>
</dbReference>
<sequence>MLLVLLVCAQVNRLERSAHELREAQDDWEASFNTITDGILLEDAGGAVIRMNQAARSMQGARLLEQLARAPLSGCGEEMGDQGRTREFVDPLSGNCYEIRSRARSDHPRGGGGVVHVIRDVTARKKMEKEKELLQFQFLQAQKMESVGRLAGGVAHDFNNILTAILGYSEIARLRAAHDEKLAECLDIIHDSGMKAASLVRQLLIFSRKSTLEPQVVDIRSLIDNMAKILARVIGEDVILGLQTESPVGNILVDPAQVEQIIMNLVVNARDAMPQGGTVTIRAEDVELDSSYTCSHLDLVPGPYVMLSVRDTGMGMSPEVRARIFEPFFTTKEVGEGTGLGLSTVYGIVRQMAGHIYVYSEPGRGSEFKVYFPVCRENVAAVGPEVEKTVAGGSETILVVEDDASILTLIASLLEPLGYAVLAAHSGDEALALAERSGKRIDLLLTDVVMPGMGGRKLAGLFLEKHPAARVVFMSGYTDDIIIRQGVSQGQCAFVQKPLSPRSLARKLREVLDGQGREGAAPPVPAG</sequence>
<organism evidence="7 8">
    <name type="scientific">Pelobacter propionicus (strain DSM 2379 / NBRC 103807 / OttBd1)</name>
    <dbReference type="NCBI Taxonomy" id="338966"/>
    <lineage>
        <taxon>Bacteria</taxon>
        <taxon>Pseudomonadati</taxon>
        <taxon>Thermodesulfobacteriota</taxon>
        <taxon>Desulfuromonadia</taxon>
        <taxon>Desulfuromonadales</taxon>
        <taxon>Desulfuromonadaceae</taxon>
        <taxon>Pelobacter</taxon>
    </lineage>
</organism>
<dbReference type="Gene3D" id="3.30.450.20">
    <property type="entry name" value="PAS domain"/>
    <property type="match status" value="1"/>
</dbReference>
<evidence type="ECO:0000313" key="8">
    <source>
        <dbReference type="Proteomes" id="UP000006732"/>
    </source>
</evidence>
<feature type="domain" description="Response regulatory" evidence="6">
    <location>
        <begin position="396"/>
        <end position="512"/>
    </location>
</feature>
<evidence type="ECO:0000256" key="4">
    <source>
        <dbReference type="PROSITE-ProRule" id="PRU00169"/>
    </source>
</evidence>
<dbReference type="SUPFAM" id="SSF55874">
    <property type="entry name" value="ATPase domain of HSP90 chaperone/DNA topoisomerase II/histidine kinase"/>
    <property type="match status" value="1"/>
</dbReference>
<dbReference type="SUPFAM" id="SSF47384">
    <property type="entry name" value="Homodimeric domain of signal transducing histidine kinase"/>
    <property type="match status" value="1"/>
</dbReference>
<dbReference type="HOGENOM" id="CLU_000445_114_51_7"/>
<proteinExistence type="predicted"/>
<dbReference type="Pfam" id="PF00072">
    <property type="entry name" value="Response_reg"/>
    <property type="match status" value="1"/>
</dbReference>
<evidence type="ECO:0000259" key="5">
    <source>
        <dbReference type="PROSITE" id="PS50109"/>
    </source>
</evidence>
<dbReference type="InterPro" id="IPR004358">
    <property type="entry name" value="Sig_transdc_His_kin-like_C"/>
</dbReference>
<dbReference type="PROSITE" id="PS50110">
    <property type="entry name" value="RESPONSE_REGULATORY"/>
    <property type="match status" value="1"/>
</dbReference>
<dbReference type="InterPro" id="IPR036097">
    <property type="entry name" value="HisK_dim/P_sf"/>
</dbReference>
<accession>A1AN73</accession>
<comment type="catalytic activity">
    <reaction evidence="1">
        <text>ATP + protein L-histidine = ADP + protein N-phospho-L-histidine.</text>
        <dbReference type="EC" id="2.7.13.3"/>
    </reaction>
</comment>
<evidence type="ECO:0000256" key="2">
    <source>
        <dbReference type="ARBA" id="ARBA00012438"/>
    </source>
</evidence>
<evidence type="ECO:0000256" key="1">
    <source>
        <dbReference type="ARBA" id="ARBA00000085"/>
    </source>
</evidence>
<dbReference type="eggNOG" id="COG4191">
    <property type="taxonomic scope" value="Bacteria"/>
</dbReference>
<dbReference type="SUPFAM" id="SSF55785">
    <property type="entry name" value="PYP-like sensor domain (PAS domain)"/>
    <property type="match status" value="1"/>
</dbReference>
<keyword evidence="7" id="KW-0808">Transferase</keyword>
<dbReference type="SMART" id="SM00448">
    <property type="entry name" value="REC"/>
    <property type="match status" value="1"/>
</dbReference>
<dbReference type="GO" id="GO:0000155">
    <property type="term" value="F:phosphorelay sensor kinase activity"/>
    <property type="evidence" value="ECO:0007669"/>
    <property type="project" value="InterPro"/>
</dbReference>
<dbReference type="Pfam" id="PF02518">
    <property type="entry name" value="HATPase_c"/>
    <property type="match status" value="1"/>
</dbReference>
<dbReference type="Pfam" id="PF00512">
    <property type="entry name" value="HisKA"/>
    <property type="match status" value="1"/>
</dbReference>
<dbReference type="CDD" id="cd00082">
    <property type="entry name" value="HisKA"/>
    <property type="match status" value="1"/>
</dbReference>
<name>A1AN73_PELPD</name>
<feature type="modified residue" description="4-aspartylphosphate" evidence="4">
    <location>
        <position position="447"/>
    </location>
</feature>
<dbReference type="InterPro" id="IPR003661">
    <property type="entry name" value="HisK_dim/P_dom"/>
</dbReference>
<dbReference type="Gene3D" id="3.30.565.10">
    <property type="entry name" value="Histidine kinase-like ATPase, C-terminal domain"/>
    <property type="match status" value="1"/>
</dbReference>
<dbReference type="KEGG" id="ppd:Ppro_1171"/>
<dbReference type="EC" id="2.7.13.3" evidence="2"/>
<gene>
    <name evidence="7" type="ordered locus">Ppro_1171</name>
</gene>
<keyword evidence="3 4" id="KW-0597">Phosphoprotein</keyword>
<dbReference type="PANTHER" id="PTHR43065:SF42">
    <property type="entry name" value="TWO-COMPONENT SENSOR PPRA"/>
    <property type="match status" value="1"/>
</dbReference>